<evidence type="ECO:0000256" key="1">
    <source>
        <dbReference type="SAM" id="MobiDB-lite"/>
    </source>
</evidence>
<dbReference type="GeneID" id="19332895"/>
<dbReference type="HOGENOM" id="CLU_370110_0_0_1"/>
<organism evidence="2 3">
    <name type="scientific">Pseudocercospora fijiensis (strain CIRAD86)</name>
    <name type="common">Black leaf streak disease fungus</name>
    <name type="synonym">Mycosphaerella fijiensis</name>
    <dbReference type="NCBI Taxonomy" id="383855"/>
    <lineage>
        <taxon>Eukaryota</taxon>
        <taxon>Fungi</taxon>
        <taxon>Dikarya</taxon>
        <taxon>Ascomycota</taxon>
        <taxon>Pezizomycotina</taxon>
        <taxon>Dothideomycetes</taxon>
        <taxon>Dothideomycetidae</taxon>
        <taxon>Mycosphaerellales</taxon>
        <taxon>Mycosphaerellaceae</taxon>
        <taxon>Pseudocercospora</taxon>
    </lineage>
</organism>
<gene>
    <name evidence="2" type="ORF">MYCFIDRAFT_172960</name>
</gene>
<feature type="region of interest" description="Disordered" evidence="1">
    <location>
        <begin position="548"/>
        <end position="590"/>
    </location>
</feature>
<feature type="compositionally biased region" description="Basic and acidic residues" evidence="1">
    <location>
        <begin position="577"/>
        <end position="590"/>
    </location>
</feature>
<feature type="region of interest" description="Disordered" evidence="1">
    <location>
        <begin position="77"/>
        <end position="96"/>
    </location>
</feature>
<evidence type="ECO:0000313" key="2">
    <source>
        <dbReference type="EMBL" id="EME83884.1"/>
    </source>
</evidence>
<dbReference type="EMBL" id="KB446557">
    <property type="protein sequence ID" value="EME83884.1"/>
    <property type="molecule type" value="Genomic_DNA"/>
</dbReference>
<evidence type="ECO:0000313" key="3">
    <source>
        <dbReference type="Proteomes" id="UP000016932"/>
    </source>
</evidence>
<accession>M2ZY57</accession>
<reference evidence="2 3" key="1">
    <citation type="journal article" date="2012" name="PLoS Pathog.">
        <title>Diverse lifestyles and strategies of plant pathogenesis encoded in the genomes of eighteen Dothideomycetes fungi.</title>
        <authorList>
            <person name="Ohm R.A."/>
            <person name="Feau N."/>
            <person name="Henrissat B."/>
            <person name="Schoch C.L."/>
            <person name="Horwitz B.A."/>
            <person name="Barry K.W."/>
            <person name="Condon B.J."/>
            <person name="Copeland A.C."/>
            <person name="Dhillon B."/>
            <person name="Glaser F."/>
            <person name="Hesse C.N."/>
            <person name="Kosti I."/>
            <person name="LaButti K."/>
            <person name="Lindquist E.A."/>
            <person name="Lucas S."/>
            <person name="Salamov A.A."/>
            <person name="Bradshaw R.E."/>
            <person name="Ciuffetti L."/>
            <person name="Hamelin R.C."/>
            <person name="Kema G.H.J."/>
            <person name="Lawrence C."/>
            <person name="Scott J.A."/>
            <person name="Spatafora J.W."/>
            <person name="Turgeon B.G."/>
            <person name="de Wit P.J.G.M."/>
            <person name="Zhong S."/>
            <person name="Goodwin S.B."/>
            <person name="Grigoriev I.V."/>
        </authorList>
    </citation>
    <scope>NUCLEOTIDE SEQUENCE [LARGE SCALE GENOMIC DNA]</scope>
    <source>
        <strain evidence="2 3">CIRAD86</strain>
    </source>
</reference>
<dbReference type="AlphaFoldDB" id="M2ZY57"/>
<dbReference type="VEuPathDB" id="FungiDB:MYCFIDRAFT_172960"/>
<dbReference type="Proteomes" id="UP000016932">
    <property type="component" value="Unassembled WGS sequence"/>
</dbReference>
<name>M2ZY57_PSEFD</name>
<dbReference type="RefSeq" id="XP_007924508.1">
    <property type="nucleotide sequence ID" value="XM_007926317.1"/>
</dbReference>
<dbReference type="KEGG" id="pfj:MYCFIDRAFT_172960"/>
<dbReference type="OrthoDB" id="3649288at2759"/>
<keyword evidence="3" id="KW-1185">Reference proteome</keyword>
<proteinExistence type="predicted"/>
<protein>
    <submittedName>
        <fullName evidence="2">Uncharacterized protein</fullName>
    </submittedName>
</protein>
<sequence length="752" mass="82574">MREVVLLEVPARDIVKESTFLELFSASVYAFEAAFSAIVRVGRALLSGCVQSELRNCEERADLVLLMVALEQRRSSQDGTLKKKHSISHHLAGDPGGREFTRTQVVIRASDILHDLLLKHVGLESTPAVFMLCCSIGARGPGRMHGTVSTTDGEVKYQVLEPQTAYGRDVKSMNGEDGWPRQAQGLSLRPTNIVQHSNNSIRVALRELLATAANHQPAHFSLQPAKAQKSSTRLHLARKETLSASPQCQASVGHVPTLKKQWLKLRWERRLRAETADWNGMAEIEIVFLHSMLQSDKHKDDRRPAYKLRLACIPYVETKGMRQFMRIMESAGWVSDGIEQDISTNLVNIRLPSSCRMPTSCITQSTSIIVIIMATDPLAMHALLEQLDQNLEAGKSYPDQAAQDDFCQQLIAATQLKNRSKSGQGGLHTFKSLREVVRYTLRGNKKAQYGPGGSDKKESQDALNHFFTIGSDMLKETYLVKLRAIVQKNADGASGSTTTTAGKSSAANVMVPVSAMEPTDGHVSKEEAWHGSTLASAALAEHQIASRDSAVQTRPFGPYLSQPTEGPERASKKRPLHDHENANSEKRIKREHEASRIVVLQIETRNTLEAIQDNELPTKSPRMENVQNHPRFPCSLPTPSLSPPPVPQPITSHRPPLGCVSQAEILEDIKSITTAISSFLGTPQLYSPSSPILATLLGNDTYIPSSPHLSCSPASHDSVWEWLIDSILSPDLPSTSSFLGMLSDASNQGSGC</sequence>